<dbReference type="Proteomes" id="UP001290861">
    <property type="component" value="Unassembled WGS sequence"/>
</dbReference>
<feature type="transmembrane region" description="Helical" evidence="1">
    <location>
        <begin position="6"/>
        <end position="22"/>
    </location>
</feature>
<keyword evidence="1" id="KW-0472">Membrane</keyword>
<keyword evidence="1" id="KW-1133">Transmembrane helix</keyword>
<evidence type="ECO:0000313" key="3">
    <source>
        <dbReference type="Proteomes" id="UP001290861"/>
    </source>
</evidence>
<protein>
    <submittedName>
        <fullName evidence="2">Uncharacterized protein</fullName>
    </submittedName>
</protein>
<gene>
    <name evidence="2" type="ORF">P9H32_11345</name>
</gene>
<reference evidence="2 3" key="1">
    <citation type="journal article" date="2024" name="Appl. Environ. Microbiol.">
        <title>Pontiella agarivorans sp. nov., a novel marine anaerobic bacterium capable of degrading macroalgal polysaccharides and fixing nitrogen.</title>
        <authorList>
            <person name="Liu N."/>
            <person name="Kivenson V."/>
            <person name="Peng X."/>
            <person name="Cui Z."/>
            <person name="Lankiewicz T.S."/>
            <person name="Gosselin K.M."/>
            <person name="English C.J."/>
            <person name="Blair E.M."/>
            <person name="O'Malley M.A."/>
            <person name="Valentine D.L."/>
        </authorList>
    </citation>
    <scope>NUCLEOTIDE SEQUENCE [LARGE SCALE GENOMIC DNA]</scope>
    <source>
        <strain evidence="2 3">NLcol2</strain>
    </source>
</reference>
<sequence>MTLTTLIILTVMLAALGAVLALRGGIGKSRSTTALFVLSNVSIAGSLLVASIWATALLIPEPVMRDYQDRETEGQFYGYYNPSWGSNRSSSVGQYVFREVSPSNNALPTLESVAFYLFITSVILCAGGQYLCVRTILRKESGQKTGG</sequence>
<keyword evidence="3" id="KW-1185">Reference proteome</keyword>
<evidence type="ECO:0000256" key="1">
    <source>
        <dbReference type="SAM" id="Phobius"/>
    </source>
</evidence>
<organism evidence="2 3">
    <name type="scientific">Pontiella agarivorans</name>
    <dbReference type="NCBI Taxonomy" id="3038953"/>
    <lineage>
        <taxon>Bacteria</taxon>
        <taxon>Pseudomonadati</taxon>
        <taxon>Kiritimatiellota</taxon>
        <taxon>Kiritimatiellia</taxon>
        <taxon>Kiritimatiellales</taxon>
        <taxon>Pontiellaceae</taxon>
        <taxon>Pontiella</taxon>
    </lineage>
</organism>
<feature type="transmembrane region" description="Helical" evidence="1">
    <location>
        <begin position="34"/>
        <end position="59"/>
    </location>
</feature>
<feature type="transmembrane region" description="Helical" evidence="1">
    <location>
        <begin position="113"/>
        <end position="133"/>
    </location>
</feature>
<name>A0ABU5MYH2_9BACT</name>
<dbReference type="EMBL" id="JARVCO010000010">
    <property type="protein sequence ID" value="MDZ8119219.1"/>
    <property type="molecule type" value="Genomic_DNA"/>
</dbReference>
<accession>A0ABU5MYH2</accession>
<dbReference type="RefSeq" id="WP_322609005.1">
    <property type="nucleotide sequence ID" value="NZ_JARVCO010000010.1"/>
</dbReference>
<proteinExistence type="predicted"/>
<keyword evidence="1" id="KW-0812">Transmembrane</keyword>
<comment type="caution">
    <text evidence="2">The sequence shown here is derived from an EMBL/GenBank/DDBJ whole genome shotgun (WGS) entry which is preliminary data.</text>
</comment>
<evidence type="ECO:0000313" key="2">
    <source>
        <dbReference type="EMBL" id="MDZ8119219.1"/>
    </source>
</evidence>